<protein>
    <submittedName>
        <fullName evidence="2">Uncharacterized protein</fullName>
    </submittedName>
</protein>
<dbReference type="Proteomes" id="UP000314294">
    <property type="component" value="Unassembled WGS sequence"/>
</dbReference>
<feature type="region of interest" description="Disordered" evidence="1">
    <location>
        <begin position="1"/>
        <end position="68"/>
    </location>
</feature>
<accession>A0A4Z2E9X6</accession>
<dbReference type="EMBL" id="SRLO01012764">
    <property type="protein sequence ID" value="TNN25360.1"/>
    <property type="molecule type" value="Genomic_DNA"/>
</dbReference>
<dbReference type="AlphaFoldDB" id="A0A4Z2E9X6"/>
<evidence type="ECO:0000313" key="2">
    <source>
        <dbReference type="EMBL" id="TNN25360.1"/>
    </source>
</evidence>
<evidence type="ECO:0000313" key="3">
    <source>
        <dbReference type="Proteomes" id="UP000314294"/>
    </source>
</evidence>
<organism evidence="2 3">
    <name type="scientific">Liparis tanakae</name>
    <name type="common">Tanaka's snailfish</name>
    <dbReference type="NCBI Taxonomy" id="230148"/>
    <lineage>
        <taxon>Eukaryota</taxon>
        <taxon>Metazoa</taxon>
        <taxon>Chordata</taxon>
        <taxon>Craniata</taxon>
        <taxon>Vertebrata</taxon>
        <taxon>Euteleostomi</taxon>
        <taxon>Actinopterygii</taxon>
        <taxon>Neopterygii</taxon>
        <taxon>Teleostei</taxon>
        <taxon>Neoteleostei</taxon>
        <taxon>Acanthomorphata</taxon>
        <taxon>Eupercaria</taxon>
        <taxon>Perciformes</taxon>
        <taxon>Cottioidei</taxon>
        <taxon>Cottales</taxon>
        <taxon>Liparidae</taxon>
        <taxon>Liparis</taxon>
    </lineage>
</organism>
<reference evidence="2 3" key="1">
    <citation type="submission" date="2019-03" db="EMBL/GenBank/DDBJ databases">
        <title>First draft genome of Liparis tanakae, snailfish: a comprehensive survey of snailfish specific genes.</title>
        <authorList>
            <person name="Kim W."/>
            <person name="Song I."/>
            <person name="Jeong J.-H."/>
            <person name="Kim D."/>
            <person name="Kim S."/>
            <person name="Ryu S."/>
            <person name="Song J.Y."/>
            <person name="Lee S.K."/>
        </authorList>
    </citation>
    <scope>NUCLEOTIDE SEQUENCE [LARGE SCALE GENOMIC DNA]</scope>
    <source>
        <tissue evidence="2">Muscle</tissue>
    </source>
</reference>
<comment type="caution">
    <text evidence="2">The sequence shown here is derived from an EMBL/GenBank/DDBJ whole genome shotgun (WGS) entry which is preliminary data.</text>
</comment>
<evidence type="ECO:0000256" key="1">
    <source>
        <dbReference type="SAM" id="MobiDB-lite"/>
    </source>
</evidence>
<keyword evidence="3" id="KW-1185">Reference proteome</keyword>
<feature type="compositionally biased region" description="Basic and acidic residues" evidence="1">
    <location>
        <begin position="43"/>
        <end position="68"/>
    </location>
</feature>
<sequence length="68" mass="7354">MLPTGDVTHHCGRRRGFPGPDCCPEYRLSGSPPLSAAPPPHATEARSELNGEQPRTESPSRRVMEVSS</sequence>
<proteinExistence type="predicted"/>
<gene>
    <name evidence="2" type="ORF">EYF80_064511</name>
</gene>
<name>A0A4Z2E9X6_9TELE</name>